<dbReference type="PANTHER" id="PTHR11705">
    <property type="entry name" value="PROTEASE FAMILY M14 CARBOXYPEPTIDASE A,B"/>
    <property type="match status" value="1"/>
</dbReference>
<dbReference type="InterPro" id="IPR000834">
    <property type="entry name" value="Peptidase_M14"/>
</dbReference>
<dbReference type="Pfam" id="PF00246">
    <property type="entry name" value="Peptidase_M14"/>
    <property type="match status" value="1"/>
</dbReference>
<proteinExistence type="inferred from homology"/>
<name>A0A9J6RCK8_9BACI</name>
<sequence length="309" mass="35698">MERIVRPQQDYNFDQLEHDICVLEERYPEWLTVEIIGYSVQNKPIYAVRLGHGDKKILFNGAHHAREWLTSVLLMDMIETYCDVGSSRSVFDAQELQNLCAEVSIWFIPMVNPDGVTIVQAGPDTFKNKDELIRWNDGQLDFQAWKANSRGVDLNRQYPIDWEWIQENPMQPAPSNYKGINPLSEPEARAVYHFVLLQQVELAVAYHSSGEEIFWKYKSSGNLAMEAQYLAQLISEKTGYDLIDPGENPSGGGFTDWFLMVIKKPSFTIEIAPYIGPKPVPLQYYEKIWEENKEVPYLLAKKLIENKDE</sequence>
<keyword evidence="7" id="KW-0482">Metalloprotease</keyword>
<dbReference type="GO" id="GO:0008270">
    <property type="term" value="F:zinc ion binding"/>
    <property type="evidence" value="ECO:0007669"/>
    <property type="project" value="InterPro"/>
</dbReference>
<dbReference type="InterPro" id="IPR057246">
    <property type="entry name" value="CARBOXYPEPT_ZN_1"/>
</dbReference>
<feature type="active site" description="Proton donor/acceptor" evidence="8">
    <location>
        <position position="270"/>
    </location>
</feature>
<dbReference type="GO" id="GO:0004181">
    <property type="term" value="F:metallocarboxypeptidase activity"/>
    <property type="evidence" value="ECO:0007669"/>
    <property type="project" value="InterPro"/>
</dbReference>
<evidence type="ECO:0000313" key="10">
    <source>
        <dbReference type="EMBL" id="MCZ0703279.1"/>
    </source>
</evidence>
<accession>A0A9J6RCK8</accession>
<protein>
    <submittedName>
        <fullName evidence="10">M14 family metallocarboxypeptidase</fullName>
    </submittedName>
</protein>
<dbReference type="PRINTS" id="PR00765">
    <property type="entry name" value="CRBOXYPTASEA"/>
</dbReference>
<evidence type="ECO:0000256" key="4">
    <source>
        <dbReference type="ARBA" id="ARBA00022723"/>
    </source>
</evidence>
<dbReference type="Gene3D" id="3.40.630.10">
    <property type="entry name" value="Zn peptidases"/>
    <property type="match status" value="1"/>
</dbReference>
<dbReference type="PANTHER" id="PTHR11705:SF143">
    <property type="entry name" value="SLL0236 PROTEIN"/>
    <property type="match status" value="1"/>
</dbReference>
<evidence type="ECO:0000256" key="3">
    <source>
        <dbReference type="ARBA" id="ARBA00022670"/>
    </source>
</evidence>
<keyword evidence="5" id="KW-0378">Hydrolase</keyword>
<dbReference type="SMART" id="SM00631">
    <property type="entry name" value="Zn_pept"/>
    <property type="match status" value="1"/>
</dbReference>
<feature type="domain" description="Peptidase M14" evidence="9">
    <location>
        <begin position="9"/>
        <end position="303"/>
    </location>
</feature>
<dbReference type="AlphaFoldDB" id="A0A9J6RCK8"/>
<evidence type="ECO:0000256" key="7">
    <source>
        <dbReference type="ARBA" id="ARBA00023049"/>
    </source>
</evidence>
<keyword evidence="4" id="KW-0479">Metal-binding</keyword>
<comment type="similarity">
    <text evidence="2 8">Belongs to the peptidase M14 family.</text>
</comment>
<evidence type="ECO:0000313" key="11">
    <source>
        <dbReference type="Proteomes" id="UP001084197"/>
    </source>
</evidence>
<keyword evidence="11" id="KW-1185">Reference proteome</keyword>
<evidence type="ECO:0000259" key="9">
    <source>
        <dbReference type="PROSITE" id="PS52035"/>
    </source>
</evidence>
<evidence type="ECO:0000256" key="2">
    <source>
        <dbReference type="ARBA" id="ARBA00005988"/>
    </source>
</evidence>
<dbReference type="GO" id="GO:0006508">
    <property type="term" value="P:proteolysis"/>
    <property type="evidence" value="ECO:0007669"/>
    <property type="project" value="UniProtKB-KW"/>
</dbReference>
<keyword evidence="3" id="KW-0645">Protease</keyword>
<dbReference type="SUPFAM" id="SSF53187">
    <property type="entry name" value="Zn-dependent exopeptidases"/>
    <property type="match status" value="1"/>
</dbReference>
<reference evidence="10" key="1">
    <citation type="submission" date="2022-11" db="EMBL/GenBank/DDBJ databases">
        <title>WGS of Natronobacillus azotifigens 24KS-1, an anaerobic diazotrophic haloalkaliphile from soda-rich habitats.</title>
        <authorList>
            <person name="Sorokin D.Y."/>
            <person name="Merkel A.Y."/>
        </authorList>
    </citation>
    <scope>NUCLEOTIDE SEQUENCE</scope>
    <source>
        <strain evidence="10">24KS-1</strain>
    </source>
</reference>
<dbReference type="CDD" id="cd06229">
    <property type="entry name" value="M14_Endopeptidase_I"/>
    <property type="match status" value="1"/>
</dbReference>
<keyword evidence="6" id="KW-0862">Zinc</keyword>
<evidence type="ECO:0000256" key="8">
    <source>
        <dbReference type="PROSITE-ProRule" id="PRU01379"/>
    </source>
</evidence>
<dbReference type="InterPro" id="IPR034274">
    <property type="entry name" value="ENP1_M14_CPD"/>
</dbReference>
<comment type="caution">
    <text evidence="10">The sequence shown here is derived from an EMBL/GenBank/DDBJ whole genome shotgun (WGS) entry which is preliminary data.</text>
</comment>
<dbReference type="PROSITE" id="PS00132">
    <property type="entry name" value="CARBOXYPEPT_ZN_1"/>
    <property type="match status" value="1"/>
</dbReference>
<organism evidence="10 11">
    <name type="scientific">Natronobacillus azotifigens</name>
    <dbReference type="NCBI Taxonomy" id="472978"/>
    <lineage>
        <taxon>Bacteria</taxon>
        <taxon>Bacillati</taxon>
        <taxon>Bacillota</taxon>
        <taxon>Bacilli</taxon>
        <taxon>Bacillales</taxon>
        <taxon>Bacillaceae</taxon>
        <taxon>Natronobacillus</taxon>
    </lineage>
</organism>
<dbReference type="RefSeq" id="WP_268780050.1">
    <property type="nucleotide sequence ID" value="NZ_JAPRAT010000015.1"/>
</dbReference>
<evidence type="ECO:0000256" key="6">
    <source>
        <dbReference type="ARBA" id="ARBA00022833"/>
    </source>
</evidence>
<comment type="cofactor">
    <cofactor evidence="1">
        <name>Zn(2+)</name>
        <dbReference type="ChEBI" id="CHEBI:29105"/>
    </cofactor>
</comment>
<dbReference type="EMBL" id="JAPRAT010000015">
    <property type="protein sequence ID" value="MCZ0703279.1"/>
    <property type="molecule type" value="Genomic_DNA"/>
</dbReference>
<dbReference type="Proteomes" id="UP001084197">
    <property type="component" value="Unassembled WGS sequence"/>
</dbReference>
<gene>
    <name evidence="10" type="ORF">OWO01_08640</name>
</gene>
<evidence type="ECO:0000256" key="1">
    <source>
        <dbReference type="ARBA" id="ARBA00001947"/>
    </source>
</evidence>
<dbReference type="PROSITE" id="PS52035">
    <property type="entry name" value="PEPTIDASE_M14"/>
    <property type="match status" value="1"/>
</dbReference>
<dbReference type="GO" id="GO:0005615">
    <property type="term" value="C:extracellular space"/>
    <property type="evidence" value="ECO:0007669"/>
    <property type="project" value="TreeGrafter"/>
</dbReference>
<evidence type="ECO:0000256" key="5">
    <source>
        <dbReference type="ARBA" id="ARBA00022801"/>
    </source>
</evidence>